<comment type="similarity">
    <text evidence="1 8">Belongs to the GreA/GreB family.</text>
</comment>
<protein>
    <recommendedName>
        <fullName evidence="2 8">Transcription elongation factor GreA</fullName>
    </recommendedName>
    <alternativeName>
        <fullName evidence="7 8">Transcript cleavage factor GreA</fullName>
    </alternativeName>
</protein>
<dbReference type="InterPro" id="IPR023459">
    <property type="entry name" value="Tscrpt_elong_fac_GreA/B_fam"/>
</dbReference>
<dbReference type="InterPro" id="IPR001437">
    <property type="entry name" value="Tscrpt_elong_fac_GreA/B_C"/>
</dbReference>
<name>A0ABS7S8C9_9MICO</name>
<evidence type="ECO:0000256" key="3">
    <source>
        <dbReference type="ARBA" id="ARBA00023015"/>
    </source>
</evidence>
<evidence type="ECO:0000256" key="8">
    <source>
        <dbReference type="HAMAP-Rule" id="MF_00105"/>
    </source>
</evidence>
<gene>
    <name evidence="8 12" type="primary">greA</name>
    <name evidence="12" type="ORF">KCQ71_10595</name>
</gene>
<evidence type="ECO:0000256" key="6">
    <source>
        <dbReference type="ARBA" id="ARBA00024916"/>
    </source>
</evidence>
<evidence type="ECO:0000313" key="13">
    <source>
        <dbReference type="Proteomes" id="UP000826651"/>
    </source>
</evidence>
<keyword evidence="13" id="KW-1185">Reference proteome</keyword>
<organism evidence="12 13">
    <name type="scientific">Occultella gossypii</name>
    <dbReference type="NCBI Taxonomy" id="2800820"/>
    <lineage>
        <taxon>Bacteria</taxon>
        <taxon>Bacillati</taxon>
        <taxon>Actinomycetota</taxon>
        <taxon>Actinomycetes</taxon>
        <taxon>Micrococcales</taxon>
        <taxon>Ruaniaceae</taxon>
        <taxon>Occultella</taxon>
    </lineage>
</organism>
<accession>A0ABS7S8C9</accession>
<evidence type="ECO:0000259" key="10">
    <source>
        <dbReference type="Pfam" id="PF01272"/>
    </source>
</evidence>
<dbReference type="InterPro" id="IPR036953">
    <property type="entry name" value="GreA/GreB_C_sf"/>
</dbReference>
<dbReference type="Pfam" id="PF01272">
    <property type="entry name" value="GreA_GreB"/>
    <property type="match status" value="1"/>
</dbReference>
<dbReference type="Gene3D" id="1.10.287.180">
    <property type="entry name" value="Transcription elongation factor, GreA/GreB, N-terminal domain"/>
    <property type="match status" value="1"/>
</dbReference>
<dbReference type="SUPFAM" id="SSF54534">
    <property type="entry name" value="FKBP-like"/>
    <property type="match status" value="1"/>
</dbReference>
<dbReference type="InterPro" id="IPR022691">
    <property type="entry name" value="Tscrpt_elong_fac_GreA/B_N"/>
</dbReference>
<feature type="domain" description="Transcription elongation factor GreA/GreB C-terminal" evidence="10">
    <location>
        <begin position="94"/>
        <end position="167"/>
    </location>
</feature>
<proteinExistence type="inferred from homology"/>
<dbReference type="NCBIfam" id="NF001262">
    <property type="entry name" value="PRK00226.1-3"/>
    <property type="match status" value="1"/>
</dbReference>
<evidence type="ECO:0000256" key="9">
    <source>
        <dbReference type="SAM" id="MobiDB-lite"/>
    </source>
</evidence>
<feature type="region of interest" description="Disordered" evidence="9">
    <location>
        <begin position="46"/>
        <end position="69"/>
    </location>
</feature>
<evidence type="ECO:0000256" key="1">
    <source>
        <dbReference type="ARBA" id="ARBA00008213"/>
    </source>
</evidence>
<dbReference type="HAMAP" id="MF_00105">
    <property type="entry name" value="GreA_GreB"/>
    <property type="match status" value="1"/>
</dbReference>
<reference evidence="12 13" key="1">
    <citation type="submission" date="2021-04" db="EMBL/GenBank/DDBJ databases">
        <title>Ruania sp. nov., isolated from sandy soil of mangrove forest.</title>
        <authorList>
            <person name="Ge X."/>
            <person name="Huang R."/>
            <person name="Liu W."/>
        </authorList>
    </citation>
    <scope>NUCLEOTIDE SEQUENCE [LARGE SCALE GENOMIC DNA]</scope>
    <source>
        <strain evidence="12 13">N2-46</strain>
    </source>
</reference>
<dbReference type="Proteomes" id="UP000826651">
    <property type="component" value="Unassembled WGS sequence"/>
</dbReference>
<dbReference type="PANTHER" id="PTHR30437:SF4">
    <property type="entry name" value="TRANSCRIPTION ELONGATION FACTOR GREA"/>
    <property type="match status" value="1"/>
</dbReference>
<feature type="domain" description="Transcription elongation factor GreA/GreB N-terminal" evidence="11">
    <location>
        <begin position="18"/>
        <end position="87"/>
    </location>
</feature>
<keyword evidence="4 8" id="KW-0238">DNA-binding</keyword>
<dbReference type="InterPro" id="IPR018151">
    <property type="entry name" value="TF_GreA/GreB_CS"/>
</dbReference>
<sequence>MRWGSNVDEGGTVSETTWLTQDSYDRLKAEYDHLVGEGRTEIADKIESAREEGDLKENGGYHAAREEQAKQEARIRQLDELLRGAQVGEAPADDGIVEPGMVVTATVGGEKMTFLLGSREVAGDTDLDVYSASSPLGTAILGHKTGETVEYETPNGTSVKVKITKAKPFTG</sequence>
<evidence type="ECO:0000259" key="11">
    <source>
        <dbReference type="Pfam" id="PF03449"/>
    </source>
</evidence>
<comment type="function">
    <text evidence="6 8">Necessary for efficient RNA polymerase transcription elongation past template-encoded arresting sites. The arresting sites in DNA have the property of trapping a certain fraction of elongating RNA polymerases that pass through, resulting in locked ternary complexes. Cleavage of the nascent transcript by cleavage factors such as GreA or GreB allows the resumption of elongation from the new 3'terminus. GreA releases sequences of 2 to 3 nucleotides.</text>
</comment>
<dbReference type="InterPro" id="IPR028624">
    <property type="entry name" value="Tscrpt_elong_fac_GreA/B"/>
</dbReference>
<keyword evidence="12" id="KW-0251">Elongation factor</keyword>
<comment type="caution">
    <text evidence="12">The sequence shown here is derived from an EMBL/GenBank/DDBJ whole genome shotgun (WGS) entry which is preliminary data.</text>
</comment>
<dbReference type="Pfam" id="PF03449">
    <property type="entry name" value="GreA_GreB_N"/>
    <property type="match status" value="1"/>
</dbReference>
<dbReference type="InterPro" id="IPR036805">
    <property type="entry name" value="Tscrpt_elong_fac_GreA/B_N_sf"/>
</dbReference>
<dbReference type="RefSeq" id="WP_223405895.1">
    <property type="nucleotide sequence ID" value="NZ_JAGSHT010000010.1"/>
</dbReference>
<dbReference type="SUPFAM" id="SSF46557">
    <property type="entry name" value="GreA transcript cleavage protein, N-terminal domain"/>
    <property type="match status" value="1"/>
</dbReference>
<keyword evidence="12" id="KW-0648">Protein biosynthesis</keyword>
<dbReference type="PIRSF" id="PIRSF006092">
    <property type="entry name" value="GreA_GreB"/>
    <property type="match status" value="1"/>
</dbReference>
<keyword evidence="3 8" id="KW-0805">Transcription regulation</keyword>
<evidence type="ECO:0000313" key="12">
    <source>
        <dbReference type="EMBL" id="MBZ2196604.1"/>
    </source>
</evidence>
<keyword evidence="5 8" id="KW-0804">Transcription</keyword>
<dbReference type="GO" id="GO:0003746">
    <property type="term" value="F:translation elongation factor activity"/>
    <property type="evidence" value="ECO:0007669"/>
    <property type="project" value="UniProtKB-KW"/>
</dbReference>
<evidence type="ECO:0000256" key="5">
    <source>
        <dbReference type="ARBA" id="ARBA00023163"/>
    </source>
</evidence>
<evidence type="ECO:0000256" key="4">
    <source>
        <dbReference type="ARBA" id="ARBA00023125"/>
    </source>
</evidence>
<evidence type="ECO:0000256" key="7">
    <source>
        <dbReference type="ARBA" id="ARBA00030776"/>
    </source>
</evidence>
<evidence type="ECO:0000256" key="2">
    <source>
        <dbReference type="ARBA" id="ARBA00013729"/>
    </source>
</evidence>
<dbReference type="PROSITE" id="PS00830">
    <property type="entry name" value="GREAB_2"/>
    <property type="match status" value="1"/>
</dbReference>
<dbReference type="EMBL" id="JAGSHT010000010">
    <property type="protein sequence ID" value="MBZ2196604.1"/>
    <property type="molecule type" value="Genomic_DNA"/>
</dbReference>
<dbReference type="Gene3D" id="3.10.50.30">
    <property type="entry name" value="Transcription elongation factor, GreA/GreB, C-terminal domain"/>
    <property type="match status" value="1"/>
</dbReference>
<dbReference type="PANTHER" id="PTHR30437">
    <property type="entry name" value="TRANSCRIPTION ELONGATION FACTOR GREA"/>
    <property type="match status" value="1"/>
</dbReference>